<dbReference type="InParanoid" id="A0A0G4EF99"/>
<evidence type="ECO:0000313" key="2">
    <source>
        <dbReference type="EMBL" id="CEL94087.1"/>
    </source>
</evidence>
<accession>A0A0G4EF99</accession>
<evidence type="ECO:0000256" key="1">
    <source>
        <dbReference type="SAM" id="MobiDB-lite"/>
    </source>
</evidence>
<protein>
    <submittedName>
        <fullName evidence="2">Uncharacterized protein</fullName>
    </submittedName>
</protein>
<dbReference type="InterPro" id="IPR011004">
    <property type="entry name" value="Trimer_LpxA-like_sf"/>
</dbReference>
<dbReference type="InterPro" id="IPR000884">
    <property type="entry name" value="TSP1_rpt"/>
</dbReference>
<dbReference type="PROSITE" id="PS50092">
    <property type="entry name" value="TSP1"/>
    <property type="match status" value="1"/>
</dbReference>
<reference evidence="2 3" key="1">
    <citation type="submission" date="2014-11" db="EMBL/GenBank/DDBJ databases">
        <authorList>
            <person name="Zhu J."/>
            <person name="Qi W."/>
            <person name="Song R."/>
        </authorList>
    </citation>
    <scope>NUCLEOTIDE SEQUENCE [LARGE SCALE GENOMIC DNA]</scope>
</reference>
<feature type="region of interest" description="Disordered" evidence="1">
    <location>
        <begin position="467"/>
        <end position="494"/>
    </location>
</feature>
<proteinExistence type="predicted"/>
<dbReference type="Proteomes" id="UP000041254">
    <property type="component" value="Unassembled WGS sequence"/>
</dbReference>
<dbReference type="Gene3D" id="2.160.10.10">
    <property type="entry name" value="Hexapeptide repeat proteins"/>
    <property type="match status" value="2"/>
</dbReference>
<sequence length="1205" mass="129249">MPLDSSNERNHWIAFFEFHSHHRLFERAPNTNLHEEDRCQWSEWQTVTKCSVTCGPGGYFLQKRTLWSAPTHNPESCGSPVREVPCANSKECAVDCQLSEWTNIVPCTAACLTAEGREAKHGIKAFRIDIRTIEVPPMGDGLSCEEHPDLQKGTGNAYWDEEDNVAKRRLPCDPEHIKPCEYQCRYTDWQRYDARYYPWGDGMCPYPCGGIGRITRIRQVIPVWPRQSDSQLGEQCPPAKEILHEEPCGVDTCPDCAIYLEGEAQTGKTTSVWVWVTLVQQAHKLEIYAPPGFDFGLGNRTCSWTGKSFGKISKCEVLGERGNQEGPANSVHISLYDYIRPHNNSETVVPEWIKFRFLTPPIPPEHGDWRVTTYSLDRKQETFICEAPQEIKTPMECSWVNVLVEPEECSRCDEEVDLKVRVQHVFKENDYCTLTAQEIEDYGRLTEYRTVSCHDVCPPIPLASHPHTSFQQTDDVSSDGPITTETADSGEDIGTISVTGPLDVHPVRGDPKLSFTLQGDRRWEMLLDRTVGPAPLVLRYVPLNLDQISAGPNYLTILQPTYFSQHLSVKGLTRYGASISVAGTVDVAARTRFFGDFSVGNEALFGNDVNVRGSLSVASTTFLGNALSVSTSTSIGSGLSVFGGSVANGALSAIDRVDFGSSLSVRSFTRLGFSMSLSGTSRFGGSLSAFDFVSFGSSLSVRDFVSLGSDLSVQGDVTFSSMSVFDQTALGGLLAIGSTLSVRSFVRLGSSLSVHNVARLGASLSAFDHVMLGSSLSLRDMATIGSSPSVRSLTYVGDRLSVHKNGVISGGLAVDGPLQLGSSLSIESRFDLASSLSVGGLTSLGSQVTIFDATLLGSSLSVGGFVELGSSFSLASVARLGSSLSLHNVARLGASLSVFDHVILGSSLSLRDMATIGSSLSVMSFAHLGSTLSVSGDAVLSGLLSVSDRSSLASSLSVGGPTELRSQLTVHHNASILGSLSLSSAVYLDKSVSLLWDSSTATDPQVALVYDNTLRITFRVYNSTATALVDVLQVTPYGGAFLGSWDLPVLYTLSINQWLRVGSTLSVDGSSVFLGPISVQPSKLSHVGRLRGQSEAVMESSLSVKGYTALGGTQPALSIKDYSSADITSANKAGGLLAGDWLLGDGVSTNGSFTVTMGTNLDVLAGATLNVHTGGTWNITGRTIQAGDVDTINVIGVASIAALSP</sequence>
<dbReference type="AlphaFoldDB" id="A0A0G4EF99"/>
<feature type="compositionally biased region" description="Polar residues" evidence="1">
    <location>
        <begin position="467"/>
        <end position="487"/>
    </location>
</feature>
<dbReference type="SUPFAM" id="SSF51161">
    <property type="entry name" value="Trimeric LpxA-like enzymes"/>
    <property type="match status" value="2"/>
</dbReference>
<gene>
    <name evidence="2" type="ORF">Vbra_4930</name>
</gene>
<dbReference type="OMA" id="KENDYCT"/>
<keyword evidence="3" id="KW-1185">Reference proteome</keyword>
<dbReference type="EMBL" id="CDMY01000204">
    <property type="protein sequence ID" value="CEL94087.1"/>
    <property type="molecule type" value="Genomic_DNA"/>
</dbReference>
<organism evidence="2 3">
    <name type="scientific">Vitrella brassicaformis (strain CCMP3155)</name>
    <dbReference type="NCBI Taxonomy" id="1169540"/>
    <lineage>
        <taxon>Eukaryota</taxon>
        <taxon>Sar</taxon>
        <taxon>Alveolata</taxon>
        <taxon>Colpodellida</taxon>
        <taxon>Vitrellaceae</taxon>
        <taxon>Vitrella</taxon>
    </lineage>
</organism>
<dbReference type="OrthoDB" id="442075at2759"/>
<evidence type="ECO:0000313" key="3">
    <source>
        <dbReference type="Proteomes" id="UP000041254"/>
    </source>
</evidence>
<dbReference type="VEuPathDB" id="CryptoDB:Vbra_4930"/>
<name>A0A0G4EF99_VITBC</name>